<dbReference type="AlphaFoldDB" id="A0AAN8WGR8"/>
<dbReference type="EMBL" id="JAXCGZ010019743">
    <property type="protein sequence ID" value="KAK7065847.1"/>
    <property type="molecule type" value="Genomic_DNA"/>
</dbReference>
<evidence type="ECO:0000313" key="2">
    <source>
        <dbReference type="Proteomes" id="UP001381693"/>
    </source>
</evidence>
<name>A0AAN8WGR8_HALRR</name>
<feature type="non-terminal residue" evidence="1">
    <location>
        <position position="174"/>
    </location>
</feature>
<dbReference type="SUPFAM" id="SSF158702">
    <property type="entry name" value="Sec63 N-terminal domain-like"/>
    <property type="match status" value="1"/>
</dbReference>
<dbReference type="GO" id="GO:0043138">
    <property type="term" value="F:3'-5' DNA helicase activity"/>
    <property type="evidence" value="ECO:0007669"/>
    <property type="project" value="UniProtKB-EC"/>
</dbReference>
<dbReference type="PANTHER" id="PTHR47835">
    <property type="entry name" value="HFM1, ATP DEPENDENT DNA HELICASE HOMOLOG"/>
    <property type="match status" value="1"/>
</dbReference>
<dbReference type="PANTHER" id="PTHR47835:SF3">
    <property type="entry name" value="HELICASE FOR MEIOSIS 1"/>
    <property type="match status" value="1"/>
</dbReference>
<sequence length="174" mass="20087">MDSVQEDVREENLGMQDVADGGLSEYGASRKEYELQLNSVILAKSFFCRLWENSRHVTRQLERIGPTFSSFFVQSKITSFTALEETTPRNIELILNRQPPFGNRIRDQAIKLPRYELTLEQNNQVLLDRSDLKVTIRLANYLDLREGATTPRHHSCRLLIGDSDNSVVFQQRIT</sequence>
<proteinExistence type="predicted"/>
<keyword evidence="1" id="KW-0347">Helicase</keyword>
<dbReference type="GO" id="GO:0016787">
    <property type="term" value="F:hydrolase activity"/>
    <property type="evidence" value="ECO:0007669"/>
    <property type="project" value="UniProtKB-KW"/>
</dbReference>
<keyword evidence="1" id="KW-0378">Hydrolase</keyword>
<keyword evidence="2" id="KW-1185">Reference proteome</keyword>
<reference evidence="1 2" key="1">
    <citation type="submission" date="2023-11" db="EMBL/GenBank/DDBJ databases">
        <title>Halocaridina rubra genome assembly.</title>
        <authorList>
            <person name="Smith C."/>
        </authorList>
    </citation>
    <scope>NUCLEOTIDE SEQUENCE [LARGE SCALE GENOMIC DNA]</scope>
    <source>
        <strain evidence="1">EP-1</strain>
        <tissue evidence="1">Whole</tissue>
    </source>
</reference>
<dbReference type="EC" id="3.6.4.12" evidence="1"/>
<keyword evidence="1" id="KW-0547">Nucleotide-binding</keyword>
<organism evidence="1 2">
    <name type="scientific">Halocaridina rubra</name>
    <name type="common">Hawaiian red shrimp</name>
    <dbReference type="NCBI Taxonomy" id="373956"/>
    <lineage>
        <taxon>Eukaryota</taxon>
        <taxon>Metazoa</taxon>
        <taxon>Ecdysozoa</taxon>
        <taxon>Arthropoda</taxon>
        <taxon>Crustacea</taxon>
        <taxon>Multicrustacea</taxon>
        <taxon>Malacostraca</taxon>
        <taxon>Eumalacostraca</taxon>
        <taxon>Eucarida</taxon>
        <taxon>Decapoda</taxon>
        <taxon>Pleocyemata</taxon>
        <taxon>Caridea</taxon>
        <taxon>Atyoidea</taxon>
        <taxon>Atyidae</taxon>
        <taxon>Halocaridina</taxon>
    </lineage>
</organism>
<dbReference type="InterPro" id="IPR052247">
    <property type="entry name" value="Meiotic_Crossover_Helicase"/>
</dbReference>
<evidence type="ECO:0000313" key="1">
    <source>
        <dbReference type="EMBL" id="KAK7065847.1"/>
    </source>
</evidence>
<gene>
    <name evidence="1" type="primary">HFM1_1</name>
    <name evidence="1" type="ORF">SK128_003896</name>
</gene>
<keyword evidence="1" id="KW-0067">ATP-binding</keyword>
<protein>
    <submittedName>
        <fullName evidence="1">ATP-dependent DNA helicase MER3</fullName>
        <ecNumber evidence="1">3.6.4.12</ecNumber>
    </submittedName>
</protein>
<comment type="caution">
    <text evidence="1">The sequence shown here is derived from an EMBL/GenBank/DDBJ whole genome shotgun (WGS) entry which is preliminary data.</text>
</comment>
<dbReference type="Proteomes" id="UP001381693">
    <property type="component" value="Unassembled WGS sequence"/>
</dbReference>
<accession>A0AAN8WGR8</accession>